<dbReference type="InterPro" id="IPR008983">
    <property type="entry name" value="Tumour_necrosis_fac-like_dom"/>
</dbReference>
<feature type="domain" description="C1q" evidence="2">
    <location>
        <begin position="164"/>
        <end position="285"/>
    </location>
</feature>
<dbReference type="InterPro" id="IPR001073">
    <property type="entry name" value="C1q_dom"/>
</dbReference>
<keyword evidence="1" id="KW-0732">Signal</keyword>
<evidence type="ECO:0000259" key="2">
    <source>
        <dbReference type="SMART" id="SM00110"/>
    </source>
</evidence>
<gene>
    <name evidence="3" type="ORF">MCOR_53514</name>
</gene>
<dbReference type="AlphaFoldDB" id="A0A6J8ELD1"/>
<keyword evidence="4" id="KW-1185">Reference proteome</keyword>
<name>A0A6J8ELD1_MYTCO</name>
<sequence>MLQGCAIFLFTISLNVHVLANSCENDTCTAAIDIPLITKLNAPLKAELDISVLTIQLKELIVNEVKQAVSVAMKDLTENIVDKRAKSALENLQADNNLTLSTFLHEIEVKMEKSNALLMSKQNISANEIHSLTTMNDKFGEKIEQLKEKQTLTESRLSLVESDVKRTTKRVAMTAHPSKSETVKNTIMKFDDVKYSVGITNLSSYKTTGKFTFEHKGLYLISASSDVRYYIKLNETIISYTYIGQHGGGQVFAGAVTVTRKLNPNDQVWLYAPGSWFLYSGLHSRLTIIKIK</sequence>
<feature type="chain" id="PRO_5027065171" evidence="1">
    <location>
        <begin position="21"/>
        <end position="292"/>
    </location>
</feature>
<dbReference type="Gene3D" id="2.60.120.40">
    <property type="match status" value="1"/>
</dbReference>
<dbReference type="EMBL" id="CACVKT020009349">
    <property type="protein sequence ID" value="CAC5421380.1"/>
    <property type="molecule type" value="Genomic_DNA"/>
</dbReference>
<feature type="signal peptide" evidence="1">
    <location>
        <begin position="1"/>
        <end position="20"/>
    </location>
</feature>
<dbReference type="Proteomes" id="UP000507470">
    <property type="component" value="Unassembled WGS sequence"/>
</dbReference>
<protein>
    <submittedName>
        <fullName evidence="3">COL10A</fullName>
    </submittedName>
</protein>
<dbReference type="SMART" id="SM00110">
    <property type="entry name" value="C1Q"/>
    <property type="match status" value="1"/>
</dbReference>
<reference evidence="3 4" key="1">
    <citation type="submission" date="2020-06" db="EMBL/GenBank/DDBJ databases">
        <authorList>
            <person name="Li R."/>
            <person name="Bekaert M."/>
        </authorList>
    </citation>
    <scope>NUCLEOTIDE SEQUENCE [LARGE SCALE GENOMIC DNA]</scope>
    <source>
        <strain evidence="4">wild</strain>
    </source>
</reference>
<accession>A0A6J8ELD1</accession>
<evidence type="ECO:0000313" key="3">
    <source>
        <dbReference type="EMBL" id="CAC5421380.1"/>
    </source>
</evidence>
<dbReference type="SUPFAM" id="SSF49842">
    <property type="entry name" value="TNF-like"/>
    <property type="match status" value="1"/>
</dbReference>
<proteinExistence type="predicted"/>
<organism evidence="3 4">
    <name type="scientific">Mytilus coruscus</name>
    <name type="common">Sea mussel</name>
    <dbReference type="NCBI Taxonomy" id="42192"/>
    <lineage>
        <taxon>Eukaryota</taxon>
        <taxon>Metazoa</taxon>
        <taxon>Spiralia</taxon>
        <taxon>Lophotrochozoa</taxon>
        <taxon>Mollusca</taxon>
        <taxon>Bivalvia</taxon>
        <taxon>Autobranchia</taxon>
        <taxon>Pteriomorphia</taxon>
        <taxon>Mytilida</taxon>
        <taxon>Mytiloidea</taxon>
        <taxon>Mytilidae</taxon>
        <taxon>Mytilinae</taxon>
        <taxon>Mytilus</taxon>
    </lineage>
</organism>
<evidence type="ECO:0000313" key="4">
    <source>
        <dbReference type="Proteomes" id="UP000507470"/>
    </source>
</evidence>
<evidence type="ECO:0000256" key="1">
    <source>
        <dbReference type="SAM" id="SignalP"/>
    </source>
</evidence>